<sequence length="168" mass="18653">MAPRLTLRRAGAEDIRFVMAVEATPGHDAFINQQAEAEHAAQLASPAFAYFIAEAEAAPVGFAILSELTDRRGNHCLKRIAVAQPGRGFGTPLFNAVTDWTFANTAAHRFWLHALASNGRALHVYQREGFTIEGRLRQARPRPDGSREDLIILSLLRPEWQALRRRAA</sequence>
<evidence type="ECO:0000313" key="2">
    <source>
        <dbReference type="EMBL" id="MBP0446496.1"/>
    </source>
</evidence>
<dbReference type="InterPro" id="IPR000182">
    <property type="entry name" value="GNAT_dom"/>
</dbReference>
<evidence type="ECO:0000313" key="3">
    <source>
        <dbReference type="Proteomes" id="UP000681594"/>
    </source>
</evidence>
<dbReference type="RefSeq" id="WP_209380760.1">
    <property type="nucleotide sequence ID" value="NZ_JAGIZB010000017.1"/>
</dbReference>
<name>A0ABS4AHK1_9PROT</name>
<dbReference type="SUPFAM" id="SSF55729">
    <property type="entry name" value="Acyl-CoA N-acyltransferases (Nat)"/>
    <property type="match status" value="1"/>
</dbReference>
<evidence type="ECO:0000259" key="1">
    <source>
        <dbReference type="PROSITE" id="PS51186"/>
    </source>
</evidence>
<reference evidence="2 3" key="1">
    <citation type="submission" date="2021-03" db="EMBL/GenBank/DDBJ databases">
        <authorList>
            <person name="So Y."/>
        </authorList>
    </citation>
    <scope>NUCLEOTIDE SEQUENCE [LARGE SCALE GENOMIC DNA]</scope>
    <source>
        <strain evidence="2 3">SSH11</strain>
    </source>
</reference>
<feature type="domain" description="N-acetyltransferase" evidence="1">
    <location>
        <begin position="5"/>
        <end position="158"/>
    </location>
</feature>
<dbReference type="Gene3D" id="3.40.630.30">
    <property type="match status" value="1"/>
</dbReference>
<dbReference type="PANTHER" id="PTHR43415:SF3">
    <property type="entry name" value="GNAT-FAMILY ACETYLTRANSFERASE"/>
    <property type="match status" value="1"/>
</dbReference>
<keyword evidence="3" id="KW-1185">Reference proteome</keyword>
<dbReference type="EMBL" id="JAGIZB010000017">
    <property type="protein sequence ID" value="MBP0446496.1"/>
    <property type="molecule type" value="Genomic_DNA"/>
</dbReference>
<dbReference type="PROSITE" id="PS51186">
    <property type="entry name" value="GNAT"/>
    <property type="match status" value="1"/>
</dbReference>
<proteinExistence type="predicted"/>
<dbReference type="Proteomes" id="UP000681594">
    <property type="component" value="Unassembled WGS sequence"/>
</dbReference>
<dbReference type="CDD" id="cd04301">
    <property type="entry name" value="NAT_SF"/>
    <property type="match status" value="1"/>
</dbReference>
<organism evidence="2 3">
    <name type="scientific">Pararoseomonas baculiformis</name>
    <dbReference type="NCBI Taxonomy" id="2820812"/>
    <lineage>
        <taxon>Bacteria</taxon>
        <taxon>Pseudomonadati</taxon>
        <taxon>Pseudomonadota</taxon>
        <taxon>Alphaproteobacteria</taxon>
        <taxon>Acetobacterales</taxon>
        <taxon>Acetobacteraceae</taxon>
        <taxon>Pararoseomonas</taxon>
    </lineage>
</organism>
<dbReference type="Pfam" id="PF00583">
    <property type="entry name" value="Acetyltransf_1"/>
    <property type="match status" value="1"/>
</dbReference>
<dbReference type="InterPro" id="IPR016181">
    <property type="entry name" value="Acyl_CoA_acyltransferase"/>
</dbReference>
<protein>
    <submittedName>
        <fullName evidence="2">GNAT family N-acetyltransferase</fullName>
    </submittedName>
</protein>
<dbReference type="PANTHER" id="PTHR43415">
    <property type="entry name" value="SPERMIDINE N(1)-ACETYLTRANSFERASE"/>
    <property type="match status" value="1"/>
</dbReference>
<accession>A0ABS4AHK1</accession>
<comment type="caution">
    <text evidence="2">The sequence shown here is derived from an EMBL/GenBank/DDBJ whole genome shotgun (WGS) entry which is preliminary data.</text>
</comment>
<gene>
    <name evidence="2" type="ORF">J8J14_17105</name>
</gene>